<feature type="signal peptide" evidence="2">
    <location>
        <begin position="1"/>
        <end position="19"/>
    </location>
</feature>
<dbReference type="RefSeq" id="WP_188659820.1">
    <property type="nucleotide sequence ID" value="NZ_BMKC01000001.1"/>
</dbReference>
<proteinExistence type="predicted"/>
<protein>
    <submittedName>
        <fullName evidence="3">Uncharacterized protein</fullName>
    </submittedName>
</protein>
<sequence length="84" mass="8407">MLRFVLSLSLVFATALVQASEPAPAAAEPGTCAKAAGPAEKPAEATVAEPAATPGATSPVRPRSSGASGRPAPRWNSLLPGMIR</sequence>
<keyword evidence="4" id="KW-1185">Reference proteome</keyword>
<accession>A0ABQ1H987</accession>
<comment type="caution">
    <text evidence="3">The sequence shown here is derived from an EMBL/GenBank/DDBJ whole genome shotgun (WGS) entry which is preliminary data.</text>
</comment>
<feature type="region of interest" description="Disordered" evidence="1">
    <location>
        <begin position="21"/>
        <end position="84"/>
    </location>
</feature>
<evidence type="ECO:0000313" key="3">
    <source>
        <dbReference type="EMBL" id="GGA66431.1"/>
    </source>
</evidence>
<dbReference type="Proteomes" id="UP000623419">
    <property type="component" value="Unassembled WGS sequence"/>
</dbReference>
<organism evidence="3 4">
    <name type="scientific">Arenimonas soli</name>
    <dbReference type="NCBI Taxonomy" id="2269504"/>
    <lineage>
        <taxon>Bacteria</taxon>
        <taxon>Pseudomonadati</taxon>
        <taxon>Pseudomonadota</taxon>
        <taxon>Gammaproteobacteria</taxon>
        <taxon>Lysobacterales</taxon>
        <taxon>Lysobacteraceae</taxon>
        <taxon>Arenimonas</taxon>
    </lineage>
</organism>
<evidence type="ECO:0000313" key="4">
    <source>
        <dbReference type="Proteomes" id="UP000623419"/>
    </source>
</evidence>
<feature type="chain" id="PRO_5045748093" evidence="2">
    <location>
        <begin position="20"/>
        <end position="84"/>
    </location>
</feature>
<dbReference type="EMBL" id="BMKC01000001">
    <property type="protein sequence ID" value="GGA66431.1"/>
    <property type="molecule type" value="Genomic_DNA"/>
</dbReference>
<reference evidence="4" key="1">
    <citation type="journal article" date="2019" name="Int. J. Syst. Evol. Microbiol.">
        <title>The Global Catalogue of Microorganisms (GCM) 10K type strain sequencing project: providing services to taxonomists for standard genome sequencing and annotation.</title>
        <authorList>
            <consortium name="The Broad Institute Genomics Platform"/>
            <consortium name="The Broad Institute Genome Sequencing Center for Infectious Disease"/>
            <person name="Wu L."/>
            <person name="Ma J."/>
        </authorList>
    </citation>
    <scope>NUCLEOTIDE SEQUENCE [LARGE SCALE GENOMIC DNA]</scope>
    <source>
        <strain evidence="4">CGMCC 1.15905</strain>
    </source>
</reference>
<evidence type="ECO:0000256" key="2">
    <source>
        <dbReference type="SAM" id="SignalP"/>
    </source>
</evidence>
<feature type="compositionally biased region" description="Low complexity" evidence="1">
    <location>
        <begin position="21"/>
        <end position="57"/>
    </location>
</feature>
<name>A0ABQ1H987_9GAMM</name>
<keyword evidence="2" id="KW-0732">Signal</keyword>
<gene>
    <name evidence="3" type="ORF">GCM10011521_00690</name>
</gene>
<evidence type="ECO:0000256" key="1">
    <source>
        <dbReference type="SAM" id="MobiDB-lite"/>
    </source>
</evidence>